<dbReference type="InterPro" id="IPR011009">
    <property type="entry name" value="Kinase-like_dom_sf"/>
</dbReference>
<dbReference type="OrthoDB" id="5838276at2759"/>
<dbReference type="Pfam" id="PF07714">
    <property type="entry name" value="PK_Tyr_Ser-Thr"/>
    <property type="match status" value="1"/>
</dbReference>
<dbReference type="SUPFAM" id="SSF56112">
    <property type="entry name" value="Protein kinase-like (PK-like)"/>
    <property type="match status" value="1"/>
</dbReference>
<dbReference type="SUPFAM" id="SSF55550">
    <property type="entry name" value="SH2 domain"/>
    <property type="match status" value="1"/>
</dbReference>
<dbReference type="OMA" id="GNIVWIA"/>
<feature type="domain" description="Serine-threonine/tyrosine-protein kinase catalytic" evidence="3">
    <location>
        <begin position="125"/>
        <end position="160"/>
    </location>
</feature>
<feature type="binding site" evidence="1">
    <location>
        <position position="156"/>
    </location>
    <ligand>
        <name>ATP</name>
        <dbReference type="ChEBI" id="CHEBI:30616"/>
    </ligand>
</feature>
<dbReference type="EMBL" id="UZAF01016974">
    <property type="protein sequence ID" value="VDO36340.1"/>
    <property type="molecule type" value="Genomic_DNA"/>
</dbReference>
<keyword evidence="1" id="KW-0067">ATP-binding</keyword>
<dbReference type="STRING" id="6290.A0A0N4WEE4"/>
<dbReference type="InterPro" id="IPR017441">
    <property type="entry name" value="Protein_kinase_ATP_BS"/>
</dbReference>
<evidence type="ECO:0000256" key="2">
    <source>
        <dbReference type="SAM" id="MobiDB-lite"/>
    </source>
</evidence>
<reference evidence="6" key="1">
    <citation type="submission" date="2017-02" db="UniProtKB">
        <authorList>
            <consortium name="WormBaseParasite"/>
        </authorList>
    </citation>
    <scope>IDENTIFICATION</scope>
</reference>
<keyword evidence="1" id="KW-0547">Nucleotide-binding</keyword>
<sequence>MIEDPNQYEKLLQSAGKQKGKDGQKKEMGKFVDEEAERILSDLENESWFHGALPLEDIVGLITERGDFLLRSLEPEAGRGAMEPANVEWDLMGSDGAQTAILNGGQALLTRPIPKQSWELSRDKIKMESKLGEGTFGEVWKGTLRHFATDIQVAIKVVHSGLRISVSTPA</sequence>
<proteinExistence type="predicted"/>
<reference evidence="4 5" key="2">
    <citation type="submission" date="2018-11" db="EMBL/GenBank/DDBJ databases">
        <authorList>
            <consortium name="Pathogen Informatics"/>
        </authorList>
    </citation>
    <scope>NUCLEOTIDE SEQUENCE [LARGE SCALE GENOMIC DNA]</scope>
    <source>
        <strain evidence="4 5">MHpl1</strain>
    </source>
</reference>
<evidence type="ECO:0000313" key="6">
    <source>
        <dbReference type="WBParaSite" id="HPLM_0000900601-mRNA-1"/>
    </source>
</evidence>
<dbReference type="PROSITE" id="PS00107">
    <property type="entry name" value="PROTEIN_KINASE_ATP"/>
    <property type="match status" value="1"/>
</dbReference>
<dbReference type="GO" id="GO:0004672">
    <property type="term" value="F:protein kinase activity"/>
    <property type="evidence" value="ECO:0007669"/>
    <property type="project" value="InterPro"/>
</dbReference>
<evidence type="ECO:0000256" key="1">
    <source>
        <dbReference type="PROSITE-ProRule" id="PRU10141"/>
    </source>
</evidence>
<dbReference type="GO" id="GO:0005524">
    <property type="term" value="F:ATP binding"/>
    <property type="evidence" value="ECO:0007669"/>
    <property type="project" value="UniProtKB-UniRule"/>
</dbReference>
<dbReference type="InterPro" id="IPR036860">
    <property type="entry name" value="SH2_dom_sf"/>
</dbReference>
<organism evidence="6">
    <name type="scientific">Haemonchus placei</name>
    <name type="common">Barber's pole worm</name>
    <dbReference type="NCBI Taxonomy" id="6290"/>
    <lineage>
        <taxon>Eukaryota</taxon>
        <taxon>Metazoa</taxon>
        <taxon>Ecdysozoa</taxon>
        <taxon>Nematoda</taxon>
        <taxon>Chromadorea</taxon>
        <taxon>Rhabditida</taxon>
        <taxon>Rhabditina</taxon>
        <taxon>Rhabditomorpha</taxon>
        <taxon>Strongyloidea</taxon>
        <taxon>Trichostrongylidae</taxon>
        <taxon>Haemonchus</taxon>
    </lineage>
</organism>
<dbReference type="Gene3D" id="3.30.200.20">
    <property type="entry name" value="Phosphorylase Kinase, domain 1"/>
    <property type="match status" value="1"/>
</dbReference>
<dbReference type="WBParaSite" id="HPLM_0000900601-mRNA-1">
    <property type="protein sequence ID" value="HPLM_0000900601-mRNA-1"/>
    <property type="gene ID" value="HPLM_0000900601"/>
</dbReference>
<protein>
    <submittedName>
        <fullName evidence="6">Pkinase_Tyr domain-containing protein</fullName>
    </submittedName>
</protein>
<gene>
    <name evidence="4" type="ORF">HPLM_LOCUS8998</name>
</gene>
<dbReference type="Gene3D" id="3.30.505.10">
    <property type="entry name" value="SH2 domain"/>
    <property type="match status" value="1"/>
</dbReference>
<keyword evidence="5" id="KW-1185">Reference proteome</keyword>
<evidence type="ECO:0000313" key="5">
    <source>
        <dbReference type="Proteomes" id="UP000268014"/>
    </source>
</evidence>
<feature type="region of interest" description="Disordered" evidence="2">
    <location>
        <begin position="1"/>
        <end position="30"/>
    </location>
</feature>
<name>A0A0N4WEE4_HAEPC</name>
<dbReference type="Proteomes" id="UP000268014">
    <property type="component" value="Unassembled WGS sequence"/>
</dbReference>
<evidence type="ECO:0000313" key="4">
    <source>
        <dbReference type="EMBL" id="VDO36340.1"/>
    </source>
</evidence>
<accession>A0A0N4WEE4</accession>
<evidence type="ECO:0000259" key="3">
    <source>
        <dbReference type="Pfam" id="PF07714"/>
    </source>
</evidence>
<dbReference type="InterPro" id="IPR001245">
    <property type="entry name" value="Ser-Thr/Tyr_kinase_cat_dom"/>
</dbReference>
<dbReference type="AlphaFoldDB" id="A0A0N4WEE4"/>
<feature type="compositionally biased region" description="Basic and acidic residues" evidence="2">
    <location>
        <begin position="19"/>
        <end position="30"/>
    </location>
</feature>